<keyword evidence="13" id="KW-1015">Disulfide bond</keyword>
<keyword evidence="7 20" id="KW-0732">Signal</keyword>
<dbReference type="OrthoDB" id="5950457at2759"/>
<keyword evidence="4" id="KW-1134">Transmembrane beta strand</keyword>
<keyword evidence="15" id="KW-0968">Cytoplasmic vesicle</keyword>
<evidence type="ECO:0000259" key="21">
    <source>
        <dbReference type="PROSITE" id="PS51412"/>
    </source>
</evidence>
<dbReference type="OMA" id="YSERIDH"/>
<dbReference type="PANTHER" id="PTHR31463">
    <property type="entry name" value="MACROPHAGE-EXPRESSED GENE 1 PROTEIN"/>
    <property type="match status" value="1"/>
</dbReference>
<evidence type="ECO:0000256" key="15">
    <source>
        <dbReference type="ARBA" id="ARBA00023329"/>
    </source>
</evidence>
<evidence type="ECO:0000256" key="2">
    <source>
        <dbReference type="ARBA" id="ARBA00007256"/>
    </source>
</evidence>
<reference evidence="22" key="1">
    <citation type="journal article" date="2016" name="Nat. Commun.">
        <title>The channel catfish genome sequence provides insights into the evolution of scale formation in teleosts.</title>
        <authorList>
            <person name="Liu Z."/>
            <person name="Liu S."/>
            <person name="Yao J."/>
            <person name="Bao L."/>
            <person name="Zhang J."/>
            <person name="Li Y."/>
            <person name="Jiang C."/>
            <person name="Sun L."/>
            <person name="Wang R."/>
            <person name="Zhang Y."/>
            <person name="Zhou T."/>
            <person name="Zeng Q."/>
            <person name="Fu Q."/>
            <person name="Gao S."/>
            <person name="Li N."/>
            <person name="Koren S."/>
            <person name="Jiang Y."/>
            <person name="Zimin A."/>
            <person name="Xu P."/>
            <person name="Phillippy A.M."/>
            <person name="Geng X."/>
            <person name="Song L."/>
            <person name="Sun F."/>
            <person name="Li C."/>
            <person name="Wang X."/>
            <person name="Chen A."/>
            <person name="Jin Y."/>
            <person name="Yuan Z."/>
            <person name="Yang Y."/>
            <person name="Tan S."/>
            <person name="Peatman E."/>
            <person name="Lu J."/>
            <person name="Qin Z."/>
            <person name="Dunham R."/>
            <person name="Li Z."/>
            <person name="Sonstegard T."/>
            <person name="Feng J."/>
            <person name="Danzmann R.G."/>
            <person name="Schroeder S."/>
            <person name="Scheffler B."/>
            <person name="Duke M.V."/>
            <person name="Ballard L."/>
            <person name="Kucuktas H."/>
            <person name="Kaltenboeck L."/>
            <person name="Liu H."/>
            <person name="Armbruster J."/>
            <person name="Xie Y."/>
            <person name="Kirby M.L."/>
            <person name="Tian Y."/>
            <person name="Flanagan M.E."/>
            <person name="Mu W."/>
            <person name="Waldbieser G.C."/>
        </authorList>
    </citation>
    <scope>NUCLEOTIDE SEQUENCE [LARGE SCALE GENOMIC DNA]</scope>
    <source>
        <strain evidence="22">SDA103</strain>
    </source>
</reference>
<dbReference type="GO" id="GO:0045087">
    <property type="term" value="P:innate immune response"/>
    <property type="evidence" value="ECO:0007669"/>
    <property type="project" value="UniProtKB-KW"/>
</dbReference>
<dbReference type="KEGG" id="ipu:108257561"/>
<evidence type="ECO:0000256" key="1">
    <source>
        <dbReference type="ARBA" id="ARBA00004265"/>
    </source>
</evidence>
<evidence type="ECO:0000256" key="16">
    <source>
        <dbReference type="ARBA" id="ARBA00030728"/>
    </source>
</evidence>
<keyword evidence="22" id="KW-1185">Reference proteome</keyword>
<evidence type="ECO:0000256" key="19">
    <source>
        <dbReference type="SAM" id="Phobius"/>
    </source>
</evidence>
<feature type="domain" description="MACPF" evidence="21">
    <location>
        <begin position="29"/>
        <end position="344"/>
    </location>
</feature>
<evidence type="ECO:0000256" key="14">
    <source>
        <dbReference type="ARBA" id="ARBA00023180"/>
    </source>
</evidence>
<reference evidence="23" key="2">
    <citation type="submission" date="2025-08" db="UniProtKB">
        <authorList>
            <consortium name="RefSeq"/>
        </authorList>
    </citation>
    <scope>IDENTIFICATION</scope>
    <source>
        <tissue evidence="23">Blood</tissue>
    </source>
</reference>
<dbReference type="InterPro" id="IPR039707">
    <property type="entry name" value="MPEG1"/>
</dbReference>
<comment type="function">
    <text evidence="17">Pore-forming protein that plays a central role in antigen cross-presentation in dendritic cells by mediating delivery of antigens for cross-presentation. Dendritic cells bridge innate and adaptive immunity by capturing exogenous antigens on MHC class-I molecules and presenting them to naive CD8(+) T-cells. Acts by forming a pore in antigen-containing compartments, promoting the release of antigens into the cytosol, enabling generation of MHCI:peptide complexes and T-cell priming.</text>
</comment>
<keyword evidence="10 19" id="KW-1133">Transmembrane helix</keyword>
<comment type="similarity">
    <text evidence="2">Belongs to the MPEG1 family.</text>
</comment>
<dbReference type="PANTHER" id="PTHR31463:SF4">
    <property type="entry name" value="MACROPHAGE-EXPRESSED GENE 1 PROTEIN"/>
    <property type="match status" value="1"/>
</dbReference>
<keyword evidence="6 19" id="KW-0812">Transmembrane</keyword>
<feature type="signal peptide" evidence="20">
    <location>
        <begin position="1"/>
        <end position="20"/>
    </location>
</feature>
<evidence type="ECO:0000256" key="3">
    <source>
        <dbReference type="ARBA" id="ARBA00021365"/>
    </source>
</evidence>
<keyword evidence="8" id="KW-0832">Ubl conjugation</keyword>
<dbReference type="RefSeq" id="XP_017310925.1">
    <property type="nucleotide sequence ID" value="XM_017455436.3"/>
</dbReference>
<evidence type="ECO:0000313" key="22">
    <source>
        <dbReference type="Proteomes" id="UP000221080"/>
    </source>
</evidence>
<dbReference type="GO" id="GO:0042742">
    <property type="term" value="P:defense response to bacterium"/>
    <property type="evidence" value="ECO:0007669"/>
    <property type="project" value="TreeGrafter"/>
</dbReference>
<keyword evidence="14" id="KW-0325">Glycoprotein</keyword>
<dbReference type="Pfam" id="PF01823">
    <property type="entry name" value="MACPF"/>
    <property type="match status" value="1"/>
</dbReference>
<accession>A0A2D0Q0M0</accession>
<dbReference type="Proteomes" id="UP000221080">
    <property type="component" value="Chromosome 25"/>
</dbReference>
<comment type="subcellular location">
    <subcellularLocation>
        <location evidence="1">Cytoplasmic vesicle</location>
        <location evidence="1">Phagosome membrane</location>
        <topology evidence="1">Multi-pass membrane protein</topology>
    </subcellularLocation>
</comment>
<evidence type="ECO:0000256" key="7">
    <source>
        <dbReference type="ARBA" id="ARBA00022729"/>
    </source>
</evidence>
<evidence type="ECO:0000256" key="20">
    <source>
        <dbReference type="SAM" id="SignalP"/>
    </source>
</evidence>
<feature type="chain" id="PRO_5013243173" description="Macrophage-expressed gene 1 protein" evidence="20">
    <location>
        <begin position="21"/>
        <end position="708"/>
    </location>
</feature>
<evidence type="ECO:0000256" key="5">
    <source>
        <dbReference type="ARBA" id="ARBA00022588"/>
    </source>
</evidence>
<keyword evidence="9" id="KW-0391">Immunity</keyword>
<gene>
    <name evidence="23" type="primary">LOC108257561</name>
</gene>
<evidence type="ECO:0000256" key="18">
    <source>
        <dbReference type="ARBA" id="ARBA00045689"/>
    </source>
</evidence>
<sequence length="708" mass="78722">MGSEFIFLLAIFVFINPADFHPVIRPSNGLRDCHKNLSAPALEVLPGGGWDNLRNIDMGRVMNLSYSLCQTTEDGVYLIPDETFVIPQKMSSMEMNSEMIMSWLQQKSSTSESINADASFDTVVNGKFSTENRRMKTHQVKDKSVTARVQVRNHLYTVKAYPDFTLDARFARQAEEIADAIENNQTRQAAYLSEKMVLDYGTHVITSVDAGAILMEEDYLKLSYITETQSSQSTVTALAGLNFFNKAKFDIGSKESQETSETRTYQSSITHSITLSHGGALFYPGITLQKWQESCLNNLTAIDRSGLPLNFFLNPSTFPDLPLPTVNKLALSVHMAIDRYYKMNTYPGCVNPDSKNFNFQADVDDAFCEGPSTNLSFGGVYQTCTPLTPDAGAICQELKVKNPATGLYSCQDPFTTRLLLTEVQERPYNSYECKTECSSFLIFESCEKVCQNVHRVRQAQVNTYWCSTNDRVPEFSGYLFGGLFGPSLLNPLTKLRSCPSNFFALKFLSNGIMICLSNDYEAATKFSVPFGGFFSCQSTNLLAWSQSRCPPQFSQHLIAISDGCQVLYCVQSGIFTGGELPPIHLPPFTRPPVISMITSNTVFVMTEGNQAWVRIKGTKKVAKPEDIAEISKIFQDPSTQSQKKMVGIAFGAVALIAFVVVVAVLVVRKNIFLRGRGYEEIRSEGQSETTVECQTEQQSECLTDSLLA</sequence>
<evidence type="ECO:0000256" key="13">
    <source>
        <dbReference type="ARBA" id="ARBA00023157"/>
    </source>
</evidence>
<evidence type="ECO:0000256" key="12">
    <source>
        <dbReference type="ARBA" id="ARBA00023136"/>
    </source>
</evidence>
<evidence type="ECO:0000256" key="11">
    <source>
        <dbReference type="ARBA" id="ARBA00023130"/>
    </source>
</evidence>
<dbReference type="PROSITE" id="PS51412">
    <property type="entry name" value="MACPF_2"/>
    <property type="match status" value="1"/>
</dbReference>
<keyword evidence="12 19" id="KW-0472">Membrane</keyword>
<keyword evidence="11" id="KW-1064">Adaptive immunity</keyword>
<evidence type="ECO:0000256" key="6">
    <source>
        <dbReference type="ARBA" id="ARBA00022692"/>
    </source>
</evidence>
<evidence type="ECO:0000256" key="8">
    <source>
        <dbReference type="ARBA" id="ARBA00022843"/>
    </source>
</evidence>
<dbReference type="InterPro" id="IPR020864">
    <property type="entry name" value="MACPF"/>
</dbReference>
<evidence type="ECO:0000256" key="17">
    <source>
        <dbReference type="ARBA" id="ARBA00045657"/>
    </source>
</evidence>
<dbReference type="GO" id="GO:0002250">
    <property type="term" value="P:adaptive immune response"/>
    <property type="evidence" value="ECO:0007669"/>
    <property type="project" value="UniProtKB-KW"/>
</dbReference>
<comment type="function">
    <text evidence="18">Pore-forming protein involved in both innate and adaptive immunity. Plays a central role in antigen cross-presentation in dendritic cells by forming a pore in antigen-containing compartments, thereby promoting delivery of antigens for cross-presentation. Also involved in innate immune response following bacterial infection; shows antibacterial activity against a wide spectrum of Gram-positive, Gram-negative and acid-fast bacteria. Reduces the viability of the intracytosolic pathogen L.monocytogenes by inhibiting acidification of the phagocytic vacuole of host cells which restricts bacterial translocation from the vacuole to the cytosol. Required for the antibacterial activity of reactive oxygen species and nitric oxide.</text>
</comment>
<proteinExistence type="inferred from homology"/>
<evidence type="ECO:0000256" key="10">
    <source>
        <dbReference type="ARBA" id="ARBA00022989"/>
    </source>
</evidence>
<dbReference type="GeneID" id="108257561"/>
<dbReference type="SMART" id="SM00457">
    <property type="entry name" value="MACPF"/>
    <property type="match status" value="1"/>
</dbReference>
<dbReference type="CDD" id="cd22579">
    <property type="entry name" value="MPEG1_P2"/>
    <property type="match status" value="1"/>
</dbReference>
<organism evidence="22 23">
    <name type="scientific">Ictalurus punctatus</name>
    <name type="common">Channel catfish</name>
    <name type="synonym">Silurus punctatus</name>
    <dbReference type="NCBI Taxonomy" id="7998"/>
    <lineage>
        <taxon>Eukaryota</taxon>
        <taxon>Metazoa</taxon>
        <taxon>Chordata</taxon>
        <taxon>Craniata</taxon>
        <taxon>Vertebrata</taxon>
        <taxon>Euteleostomi</taxon>
        <taxon>Actinopterygii</taxon>
        <taxon>Neopterygii</taxon>
        <taxon>Teleostei</taxon>
        <taxon>Ostariophysi</taxon>
        <taxon>Siluriformes</taxon>
        <taxon>Ictaluridae</taxon>
        <taxon>Ictalurus</taxon>
    </lineage>
</organism>
<evidence type="ECO:0000313" key="23">
    <source>
        <dbReference type="RefSeq" id="XP_017310925.1"/>
    </source>
</evidence>
<dbReference type="GO" id="GO:0030670">
    <property type="term" value="C:phagocytic vesicle membrane"/>
    <property type="evidence" value="ECO:0007669"/>
    <property type="project" value="UniProtKB-SubCell"/>
</dbReference>
<dbReference type="AlphaFoldDB" id="A0A2D0Q0M0"/>
<name>A0A2D0Q0M0_ICTPU</name>
<evidence type="ECO:0000256" key="4">
    <source>
        <dbReference type="ARBA" id="ARBA00022452"/>
    </source>
</evidence>
<evidence type="ECO:0000256" key="9">
    <source>
        <dbReference type="ARBA" id="ARBA00022859"/>
    </source>
</evidence>
<protein>
    <recommendedName>
        <fullName evidence="3">Macrophage-expressed gene 1 protein</fullName>
    </recommendedName>
    <alternativeName>
        <fullName evidence="16">Perforin-2</fullName>
    </alternativeName>
</protein>
<keyword evidence="5" id="KW-0399">Innate immunity</keyword>
<feature type="transmembrane region" description="Helical" evidence="19">
    <location>
        <begin position="645"/>
        <end position="667"/>
    </location>
</feature>